<feature type="region of interest" description="Disordered" evidence="1">
    <location>
        <begin position="273"/>
        <end position="293"/>
    </location>
</feature>
<evidence type="ECO:0000256" key="1">
    <source>
        <dbReference type="SAM" id="MobiDB-lite"/>
    </source>
</evidence>
<dbReference type="PANTHER" id="PTHR35984">
    <property type="entry name" value="PERIPLASMIC SERINE PROTEASE"/>
    <property type="match status" value="1"/>
</dbReference>
<gene>
    <name evidence="2" type="ORF">ACFONP_13270</name>
</gene>
<evidence type="ECO:0000313" key="2">
    <source>
        <dbReference type="EMBL" id="MFC3303697.1"/>
    </source>
</evidence>
<dbReference type="Proteomes" id="UP001595607">
    <property type="component" value="Unassembled WGS sequence"/>
</dbReference>
<accession>A0ABV7MFJ0</accession>
<sequence>MRALRETEARRLDLLRQIGEQRGSLVLTYITSYRDGWNTMVLSEDVRIIERHVARARADGVRRIDLYLSTWGGDATMPWALHAMLRDYLPKAKIGVILPFEAYSAGTGIALGGDEIIMGLPSVLGPTDTQASGYFWQSEPTGGGVSSLKGFLDMLRDFDLKGRIDDRQMLEWLTRNADPLLLGEVYRKFRENKRKIMKILDSRQKPLSEKENKRIADFFLYEVGIHAQGIRRREARDAGVSYITDLEQSGVEAPVEELFDAYSEVMQLFTPFTRRQPRGGPGGFERDVDLNGEHSGTTPVVMIESLYETNAAFKAFGVERHWQPPQLPGDPAKKTEQAPAEKPAAPQAAMSWTSSERPRRRTR</sequence>
<name>A0ABV7MFJ0_9PROT</name>
<dbReference type="InterPro" id="IPR002825">
    <property type="entry name" value="Pept_S49_ser-pept_pro"/>
</dbReference>
<dbReference type="RefSeq" id="WP_189576484.1">
    <property type="nucleotide sequence ID" value="NZ_BMXU01000002.1"/>
</dbReference>
<dbReference type="InterPro" id="IPR029045">
    <property type="entry name" value="ClpP/crotonase-like_dom_sf"/>
</dbReference>
<evidence type="ECO:0008006" key="4">
    <source>
        <dbReference type="Google" id="ProtNLM"/>
    </source>
</evidence>
<evidence type="ECO:0000313" key="3">
    <source>
        <dbReference type="Proteomes" id="UP001595607"/>
    </source>
</evidence>
<feature type="compositionally biased region" description="Low complexity" evidence="1">
    <location>
        <begin position="337"/>
        <end position="349"/>
    </location>
</feature>
<protein>
    <recommendedName>
        <fullName evidence="4">Serine dehydrogenase proteinase</fullName>
    </recommendedName>
</protein>
<dbReference type="Pfam" id="PF01972">
    <property type="entry name" value="SDH_protease"/>
    <property type="match status" value="1"/>
</dbReference>
<feature type="region of interest" description="Disordered" evidence="1">
    <location>
        <begin position="321"/>
        <end position="363"/>
    </location>
</feature>
<proteinExistence type="predicted"/>
<dbReference type="Gene3D" id="3.90.226.10">
    <property type="entry name" value="2-enoyl-CoA Hydratase, Chain A, domain 1"/>
    <property type="match status" value="1"/>
</dbReference>
<reference evidence="3" key="1">
    <citation type="journal article" date="2019" name="Int. J. Syst. Evol. Microbiol.">
        <title>The Global Catalogue of Microorganisms (GCM) 10K type strain sequencing project: providing services to taxonomists for standard genome sequencing and annotation.</title>
        <authorList>
            <consortium name="The Broad Institute Genomics Platform"/>
            <consortium name="The Broad Institute Genome Sequencing Center for Infectious Disease"/>
            <person name="Wu L."/>
            <person name="Ma J."/>
        </authorList>
    </citation>
    <scope>NUCLEOTIDE SEQUENCE [LARGE SCALE GENOMIC DNA]</scope>
    <source>
        <strain evidence="3">KCTC 22245</strain>
    </source>
</reference>
<comment type="caution">
    <text evidence="2">The sequence shown here is derived from an EMBL/GenBank/DDBJ whole genome shotgun (WGS) entry which is preliminary data.</text>
</comment>
<dbReference type="PANTHER" id="PTHR35984:SF1">
    <property type="entry name" value="PERIPLASMIC SERINE PROTEASE"/>
    <property type="match status" value="1"/>
</dbReference>
<keyword evidence="3" id="KW-1185">Reference proteome</keyword>
<dbReference type="EMBL" id="JBHRVA010000003">
    <property type="protein sequence ID" value="MFC3303697.1"/>
    <property type="molecule type" value="Genomic_DNA"/>
</dbReference>
<organism evidence="2 3">
    <name type="scientific">Parvularcula lutaonensis</name>
    <dbReference type="NCBI Taxonomy" id="491923"/>
    <lineage>
        <taxon>Bacteria</taxon>
        <taxon>Pseudomonadati</taxon>
        <taxon>Pseudomonadota</taxon>
        <taxon>Alphaproteobacteria</taxon>
        <taxon>Parvularculales</taxon>
        <taxon>Parvularculaceae</taxon>
        <taxon>Parvularcula</taxon>
    </lineage>
</organism>
<dbReference type="SUPFAM" id="SSF52096">
    <property type="entry name" value="ClpP/crotonase"/>
    <property type="match status" value="1"/>
</dbReference>